<dbReference type="Pfam" id="PF03724">
    <property type="entry name" value="META"/>
    <property type="match status" value="1"/>
</dbReference>
<dbReference type="InterPro" id="IPR038670">
    <property type="entry name" value="HslJ-like_sf"/>
</dbReference>
<dbReference type="PANTHER" id="PTHR35535:SF1">
    <property type="entry name" value="HEAT SHOCK PROTEIN HSLJ"/>
    <property type="match status" value="1"/>
</dbReference>
<comment type="caution">
    <text evidence="2">The sequence shown here is derived from an EMBL/GenBank/DDBJ whole genome shotgun (WGS) entry which is preliminary data.</text>
</comment>
<name>A0ABW7MLA6_9FLAO</name>
<dbReference type="InterPro" id="IPR005184">
    <property type="entry name" value="DUF306_Meta_HslJ"/>
</dbReference>
<accession>A0ABW7MLA6</accession>
<dbReference type="Proteomes" id="UP001610104">
    <property type="component" value="Unassembled WGS sequence"/>
</dbReference>
<evidence type="ECO:0000313" key="3">
    <source>
        <dbReference type="Proteomes" id="UP001610104"/>
    </source>
</evidence>
<gene>
    <name evidence="2" type="ORF">V8G56_02530</name>
</gene>
<dbReference type="Gene3D" id="2.40.128.270">
    <property type="match status" value="1"/>
</dbReference>
<proteinExistence type="predicted"/>
<evidence type="ECO:0000313" key="2">
    <source>
        <dbReference type="EMBL" id="MFH6767598.1"/>
    </source>
</evidence>
<dbReference type="InterPro" id="IPR053147">
    <property type="entry name" value="Hsp_HslJ-like"/>
</dbReference>
<dbReference type="RefSeq" id="WP_395436892.1">
    <property type="nucleotide sequence ID" value="NZ_JBAWKC010000001.1"/>
</dbReference>
<evidence type="ECO:0000259" key="1">
    <source>
        <dbReference type="Pfam" id="PF03724"/>
    </source>
</evidence>
<sequence length="262" mass="29399">MKLIIFLCSLISLNTCNNSKKTLNFSQNEIETKLELNGTYVIKSLQNEDVSAYGLEVNFNAEKQKITGFSGCNRFFGNYTLSEKSITFGALGSTKMFCEKEANTVETNLFEALSKIDHLNSNNATLEFISNKGIVLTMIKNPQVMPVMFEYSTTSRGVYKSISINKKQVSVVNKRDDDPVIKVCSAPEWEQLINAIKTVDVKNISNLKAPSDRRFFDGALIAKLIIYSDDKKYESASFDHGNPPKEIETIVKEILSISENIE</sequence>
<feature type="domain" description="DUF306" evidence="1">
    <location>
        <begin position="37"/>
        <end position="133"/>
    </location>
</feature>
<protein>
    <submittedName>
        <fullName evidence="2">META domain-containing protein</fullName>
    </submittedName>
</protein>
<reference evidence="2 3" key="1">
    <citation type="submission" date="2024-02" db="EMBL/GenBank/DDBJ databases">
        <title>A Gaetbulibacter species isolated from tidal flats and genomic insights of their niches.</title>
        <authorList>
            <person name="Ye Y."/>
        </authorList>
    </citation>
    <scope>NUCLEOTIDE SEQUENCE [LARGE SCALE GENOMIC DNA]</scope>
    <source>
        <strain evidence="2 3">KEM-8</strain>
    </source>
</reference>
<organism evidence="2 3">
    <name type="scientific">Gaetbulibacter aquiaggeris</name>
    <dbReference type="NCBI Taxonomy" id="1735373"/>
    <lineage>
        <taxon>Bacteria</taxon>
        <taxon>Pseudomonadati</taxon>
        <taxon>Bacteroidota</taxon>
        <taxon>Flavobacteriia</taxon>
        <taxon>Flavobacteriales</taxon>
        <taxon>Flavobacteriaceae</taxon>
        <taxon>Gaetbulibacter</taxon>
    </lineage>
</organism>
<dbReference type="EMBL" id="JBAWKC010000001">
    <property type="protein sequence ID" value="MFH6767598.1"/>
    <property type="molecule type" value="Genomic_DNA"/>
</dbReference>
<keyword evidence="3" id="KW-1185">Reference proteome</keyword>
<dbReference type="PANTHER" id="PTHR35535">
    <property type="entry name" value="HEAT SHOCK PROTEIN HSLJ"/>
    <property type="match status" value="1"/>
</dbReference>